<dbReference type="CDD" id="cd17330">
    <property type="entry name" value="MFS_SLC46_TetA_like"/>
    <property type="match status" value="1"/>
</dbReference>
<dbReference type="GO" id="GO:0022857">
    <property type="term" value="F:transmembrane transporter activity"/>
    <property type="evidence" value="ECO:0007669"/>
    <property type="project" value="InterPro"/>
</dbReference>
<feature type="transmembrane region" description="Helical" evidence="6">
    <location>
        <begin position="31"/>
        <end position="54"/>
    </location>
</feature>
<evidence type="ECO:0000259" key="7">
    <source>
        <dbReference type="PROSITE" id="PS50850"/>
    </source>
</evidence>
<protein>
    <submittedName>
        <fullName evidence="8">MFS transporter</fullName>
    </submittedName>
</protein>
<dbReference type="InterPro" id="IPR001958">
    <property type="entry name" value="Tet-R_TetA/multi-R_MdtG-like"/>
</dbReference>
<dbReference type="AlphaFoldDB" id="A0A6M4IS89"/>
<keyword evidence="2" id="KW-0813">Transport</keyword>
<evidence type="ECO:0000313" key="9">
    <source>
        <dbReference type="Proteomes" id="UP000500938"/>
    </source>
</evidence>
<evidence type="ECO:0000256" key="5">
    <source>
        <dbReference type="ARBA" id="ARBA00023136"/>
    </source>
</evidence>
<feature type="domain" description="Major facilitator superfamily (MFS) profile" evidence="7">
    <location>
        <begin position="1"/>
        <end position="384"/>
    </location>
</feature>
<evidence type="ECO:0000256" key="4">
    <source>
        <dbReference type="ARBA" id="ARBA00022989"/>
    </source>
</evidence>
<accession>A0A6M4IS89</accession>
<evidence type="ECO:0000256" key="2">
    <source>
        <dbReference type="ARBA" id="ARBA00022448"/>
    </source>
</evidence>
<keyword evidence="5 6" id="KW-0472">Membrane</keyword>
<feature type="transmembrane region" description="Helical" evidence="6">
    <location>
        <begin position="209"/>
        <end position="232"/>
    </location>
</feature>
<dbReference type="RefSeq" id="WP_171226361.1">
    <property type="nucleotide sequence ID" value="NZ_CP053085.1"/>
</dbReference>
<gene>
    <name evidence="8" type="ORF">HKW67_16100</name>
</gene>
<feature type="transmembrane region" description="Helical" evidence="6">
    <location>
        <begin position="91"/>
        <end position="111"/>
    </location>
</feature>
<dbReference type="Pfam" id="PF07690">
    <property type="entry name" value="MFS_1"/>
    <property type="match status" value="1"/>
</dbReference>
<feature type="transmembrane region" description="Helical" evidence="6">
    <location>
        <begin position="276"/>
        <end position="306"/>
    </location>
</feature>
<reference evidence="8 9" key="1">
    <citation type="submission" date="2020-05" db="EMBL/GenBank/DDBJ databases">
        <title>Complete genome sequence of Gemmatimonas greenlandica TET16.</title>
        <authorList>
            <person name="Zeng Y."/>
        </authorList>
    </citation>
    <scope>NUCLEOTIDE SEQUENCE [LARGE SCALE GENOMIC DNA]</scope>
    <source>
        <strain evidence="8 9">TET16</strain>
    </source>
</reference>
<dbReference type="Gene3D" id="1.20.1250.20">
    <property type="entry name" value="MFS general substrate transporter like domains"/>
    <property type="match status" value="1"/>
</dbReference>
<feature type="transmembrane region" description="Helical" evidence="6">
    <location>
        <begin position="244"/>
        <end position="264"/>
    </location>
</feature>
<evidence type="ECO:0000313" key="8">
    <source>
        <dbReference type="EMBL" id="QJR36928.1"/>
    </source>
</evidence>
<keyword evidence="4 6" id="KW-1133">Transmembrane helix</keyword>
<dbReference type="PANTHER" id="PTHR23504:SF15">
    <property type="entry name" value="MAJOR FACILITATOR SUPERFAMILY (MFS) PROFILE DOMAIN-CONTAINING PROTEIN"/>
    <property type="match status" value="1"/>
</dbReference>
<dbReference type="KEGG" id="ggr:HKW67_16100"/>
<feature type="transmembrane region" description="Helical" evidence="6">
    <location>
        <begin position="159"/>
        <end position="178"/>
    </location>
</feature>
<evidence type="ECO:0000256" key="6">
    <source>
        <dbReference type="SAM" id="Phobius"/>
    </source>
</evidence>
<name>A0A6M4IS89_9BACT</name>
<keyword evidence="9" id="KW-1185">Reference proteome</keyword>
<sequence length="397" mass="40909">MFTLFLVVFLDLIGFGMIIPVFPFYAEHVGVAPASVIFFLGLYSLGQLVGAPIWGSLSDRIGRRPVLLITLLANAGASAMLAFSTTGTMLAISRIVAGLAAGNISAAYAYTTDITTDDTRPKALGLLGSAFGMGFVLGPALGGMLAGANPDDGSAFARVAYGAAVLSLVAFVLTLFRLPESLPPEKRRSSTTKRTGMRTYFARPVLRDLLLSTVIVVAAVALFQSTLALFTADRLGVGPRALGWIYGFVGVVSVVVQGGVIGPLTKRFGAQSLTRIGAILVGVGMGCIPFSHSMAWLLFALGIFGVGSALFNPSMSGLVANAAEPHERGSVLGAYQGAASMGRVIGPFAASGVASASSLSIPFLVGAVVSLAGALLIHTRPKPKPPTDLIETETNGS</sequence>
<feature type="transmembrane region" description="Helical" evidence="6">
    <location>
        <begin position="123"/>
        <end position="147"/>
    </location>
</feature>
<dbReference type="PRINTS" id="PR01035">
    <property type="entry name" value="TCRTETA"/>
</dbReference>
<feature type="transmembrane region" description="Helical" evidence="6">
    <location>
        <begin position="66"/>
        <end position="85"/>
    </location>
</feature>
<dbReference type="EMBL" id="CP053085">
    <property type="protein sequence ID" value="QJR36928.1"/>
    <property type="molecule type" value="Genomic_DNA"/>
</dbReference>
<dbReference type="PANTHER" id="PTHR23504">
    <property type="entry name" value="MAJOR FACILITATOR SUPERFAMILY DOMAIN-CONTAINING PROTEIN 10"/>
    <property type="match status" value="1"/>
</dbReference>
<feature type="transmembrane region" description="Helical" evidence="6">
    <location>
        <begin position="5"/>
        <end position="25"/>
    </location>
</feature>
<dbReference type="GO" id="GO:0016020">
    <property type="term" value="C:membrane"/>
    <property type="evidence" value="ECO:0007669"/>
    <property type="project" value="UniProtKB-SubCell"/>
</dbReference>
<keyword evidence="3 6" id="KW-0812">Transmembrane</keyword>
<dbReference type="SUPFAM" id="SSF103473">
    <property type="entry name" value="MFS general substrate transporter"/>
    <property type="match status" value="1"/>
</dbReference>
<dbReference type="PROSITE" id="PS50850">
    <property type="entry name" value="MFS"/>
    <property type="match status" value="1"/>
</dbReference>
<organism evidence="8 9">
    <name type="scientific">Gemmatimonas groenlandica</name>
    <dbReference type="NCBI Taxonomy" id="2732249"/>
    <lineage>
        <taxon>Bacteria</taxon>
        <taxon>Pseudomonadati</taxon>
        <taxon>Gemmatimonadota</taxon>
        <taxon>Gemmatimonadia</taxon>
        <taxon>Gemmatimonadales</taxon>
        <taxon>Gemmatimonadaceae</taxon>
        <taxon>Gemmatimonas</taxon>
    </lineage>
</organism>
<dbReference type="InterPro" id="IPR011701">
    <property type="entry name" value="MFS"/>
</dbReference>
<feature type="transmembrane region" description="Helical" evidence="6">
    <location>
        <begin position="359"/>
        <end position="377"/>
    </location>
</feature>
<dbReference type="Proteomes" id="UP000500938">
    <property type="component" value="Chromosome"/>
</dbReference>
<evidence type="ECO:0000256" key="1">
    <source>
        <dbReference type="ARBA" id="ARBA00004141"/>
    </source>
</evidence>
<proteinExistence type="predicted"/>
<evidence type="ECO:0000256" key="3">
    <source>
        <dbReference type="ARBA" id="ARBA00022692"/>
    </source>
</evidence>
<dbReference type="InterPro" id="IPR020846">
    <property type="entry name" value="MFS_dom"/>
</dbReference>
<comment type="subcellular location">
    <subcellularLocation>
        <location evidence="1">Membrane</location>
        <topology evidence="1">Multi-pass membrane protein</topology>
    </subcellularLocation>
</comment>
<dbReference type="InterPro" id="IPR036259">
    <property type="entry name" value="MFS_trans_sf"/>
</dbReference>